<dbReference type="InterPro" id="IPR020556">
    <property type="entry name" value="Amidase_CS"/>
</dbReference>
<dbReference type="InterPro" id="IPR000120">
    <property type="entry name" value="Amidase"/>
</dbReference>
<dbReference type="Proteomes" id="UP000078561">
    <property type="component" value="Unassembled WGS sequence"/>
</dbReference>
<evidence type="ECO:0000259" key="2">
    <source>
        <dbReference type="Pfam" id="PF01425"/>
    </source>
</evidence>
<dbReference type="InterPro" id="IPR036928">
    <property type="entry name" value="AS_sf"/>
</dbReference>
<dbReference type="Pfam" id="PF01425">
    <property type="entry name" value="Amidase"/>
    <property type="match status" value="1"/>
</dbReference>
<dbReference type="OrthoDB" id="566138at2759"/>
<dbReference type="STRING" id="4829.A0A168SZY3"/>
<evidence type="ECO:0000313" key="4">
    <source>
        <dbReference type="Proteomes" id="UP000078561"/>
    </source>
</evidence>
<accession>A0A168SZY3</accession>
<dbReference type="InParanoid" id="A0A168SZY3"/>
<dbReference type="PANTHER" id="PTHR11895">
    <property type="entry name" value="TRANSAMIDASE"/>
    <property type="match status" value="1"/>
</dbReference>
<dbReference type="SUPFAM" id="SSF75304">
    <property type="entry name" value="Amidase signature (AS) enzymes"/>
    <property type="match status" value="1"/>
</dbReference>
<evidence type="ECO:0000256" key="1">
    <source>
        <dbReference type="ARBA" id="ARBA00009199"/>
    </source>
</evidence>
<evidence type="ECO:0000313" key="3">
    <source>
        <dbReference type="EMBL" id="SAM09232.1"/>
    </source>
</evidence>
<dbReference type="OMA" id="YGMSDTN"/>
<name>A0A168SZY3_ABSGL</name>
<proteinExistence type="inferred from homology"/>
<dbReference type="PANTHER" id="PTHR11895:SF67">
    <property type="entry name" value="AMIDASE DOMAIN-CONTAINING PROTEIN"/>
    <property type="match status" value="1"/>
</dbReference>
<dbReference type="Gene3D" id="3.90.1300.10">
    <property type="entry name" value="Amidase signature (AS) domain"/>
    <property type="match status" value="1"/>
</dbReference>
<feature type="domain" description="Amidase" evidence="2">
    <location>
        <begin position="127"/>
        <end position="540"/>
    </location>
</feature>
<keyword evidence="4" id="KW-1185">Reference proteome</keyword>
<dbReference type="PROSITE" id="PS00571">
    <property type="entry name" value="AMIDASES"/>
    <property type="match status" value="1"/>
</dbReference>
<dbReference type="EMBL" id="LT554999">
    <property type="protein sequence ID" value="SAM09232.1"/>
    <property type="molecule type" value="Genomic_DNA"/>
</dbReference>
<reference evidence="3" key="1">
    <citation type="submission" date="2016-04" db="EMBL/GenBank/DDBJ databases">
        <authorList>
            <person name="Evans L.H."/>
            <person name="Alamgir A."/>
            <person name="Owens N."/>
            <person name="Weber N.D."/>
            <person name="Virtaneva K."/>
            <person name="Barbian K."/>
            <person name="Babar A."/>
            <person name="Rosenke K."/>
        </authorList>
    </citation>
    <scope>NUCLEOTIDE SEQUENCE [LARGE SCALE GENOMIC DNA]</scope>
    <source>
        <strain evidence="3">CBS 101.48</strain>
    </source>
</reference>
<gene>
    <name evidence="3" type="primary">ABSGL_14906.1 scaffold 15133</name>
</gene>
<comment type="similarity">
    <text evidence="1">Belongs to the amidase family.</text>
</comment>
<sequence length="565" mass="61510">MSPSEKSFSAPVVYGLPLLAAAYAVEYIPLIAYKLAKDGGLFALRDKKAITDRVITLAIPQSYILAAAKENEQSSTPSDEGQLPSLQVQQRTSTLHLSFWDYHLAYLEKRTTPSAVAQKVVELLDQHERYNWMRSFDRKAILNQAEESTQRYQQGKPKSQLDGVFIPVKEEMDVAGLETKGGTGFINDGNPAKKNCHLVQRLQDAGAIIVGHTVMDELGWDTFSVNPSTGMPCNPYETNSSCGGSSGGCGGVVAANLFPISIGCDGGGSVRIPSAFCGLYGLKTTTGRVSSAATGSIDSTVAVNGPLAATADDMTLAYAIMSGPDPNDPQTTLQPRVSLKDYGLTQTLDGLTIGIMPRWNNRTHEPAMLHQLDVFAKHFESLGATLVEIDIPDLELAKTAHLITICAESYNFVSQYPSQHTSFSPYTRLMSAVTRYLNGSDYSRSQQVRSRIMDQLKHIFEDKKVDLILTPATGMQTPVIPKKAHKYGLSNATWTTTTMEFTTLANFSGIPAVSIPSGFHNGKPLGIQLMAKWYNEALLCRMAKVCESTPGIERKRPAVWTNPLA</sequence>
<protein>
    <recommendedName>
        <fullName evidence="2">Amidase domain-containing protein</fullName>
    </recommendedName>
</protein>
<organism evidence="3">
    <name type="scientific">Absidia glauca</name>
    <name type="common">Pin mould</name>
    <dbReference type="NCBI Taxonomy" id="4829"/>
    <lineage>
        <taxon>Eukaryota</taxon>
        <taxon>Fungi</taxon>
        <taxon>Fungi incertae sedis</taxon>
        <taxon>Mucoromycota</taxon>
        <taxon>Mucoromycotina</taxon>
        <taxon>Mucoromycetes</taxon>
        <taxon>Mucorales</taxon>
        <taxon>Cunninghamellaceae</taxon>
        <taxon>Absidia</taxon>
    </lineage>
</organism>
<dbReference type="GO" id="GO:0003824">
    <property type="term" value="F:catalytic activity"/>
    <property type="evidence" value="ECO:0007669"/>
    <property type="project" value="InterPro"/>
</dbReference>
<dbReference type="AlphaFoldDB" id="A0A168SZY3"/>
<dbReference type="InterPro" id="IPR023631">
    <property type="entry name" value="Amidase_dom"/>
</dbReference>